<dbReference type="RefSeq" id="WP_115411959.1">
    <property type="nucleotide sequence ID" value="NZ_CP031356.1"/>
</dbReference>
<evidence type="ECO:0000313" key="3">
    <source>
        <dbReference type="Proteomes" id="UP000254236"/>
    </source>
</evidence>
<dbReference type="KEGG" id="bsau:DWV08_00225"/>
<reference evidence="2 4" key="2">
    <citation type="submission" date="2018-08" db="EMBL/GenBank/DDBJ databases">
        <title>Brachybacterium saurashtrense DSM 23186.</title>
        <authorList>
            <person name="Li Y."/>
        </authorList>
    </citation>
    <scope>NUCLEOTIDE SEQUENCE [LARGE SCALE GENOMIC DNA]</scope>
    <source>
        <strain evidence="2 4">DSM 23186</strain>
    </source>
</reference>
<protein>
    <recommendedName>
        <fullName evidence="5">Dehydrogenase</fullName>
    </recommendedName>
</protein>
<dbReference type="Proteomes" id="UP000282185">
    <property type="component" value="Unassembled WGS sequence"/>
</dbReference>
<dbReference type="EMBL" id="CP031356">
    <property type="protein sequence ID" value="AXK44204.1"/>
    <property type="molecule type" value="Genomic_DNA"/>
</dbReference>
<proteinExistence type="predicted"/>
<accession>A0A345YJV2</accession>
<evidence type="ECO:0000313" key="1">
    <source>
        <dbReference type="EMBL" id="AXK44204.1"/>
    </source>
</evidence>
<dbReference type="AlphaFoldDB" id="A0A345YJV2"/>
<dbReference type="OrthoDB" id="4925768at2"/>
<sequence>MSTLNIHAAPGAIGADAVLASLPVSFTAASTERDAQVQVLDGAPGWLGHATTALDAGQTVLVQSPAPLEAEEQERARVLAEDPAGSRLLLDLPWAGNPALEAAGPAVRTAAEGAGLLEVHALLGPVARSGTALLDVALTVAALLGPLERARLLHADEGGATVLAGAAGRDVSIQLTPTLRPTHGCRMRVLGATSTAEVTLPDSGTARPAEVTLTDATGHTVLPTLWESSHRAAWRRVHRLDADDAVDDIERLLHAHTVLADVLAALPR</sequence>
<dbReference type="Proteomes" id="UP000254236">
    <property type="component" value="Chromosome"/>
</dbReference>
<gene>
    <name evidence="1" type="ORF">DWV08_00225</name>
    <name evidence="2" type="ORF">DXU92_14125</name>
</gene>
<evidence type="ECO:0000313" key="2">
    <source>
        <dbReference type="EMBL" id="RRR21476.1"/>
    </source>
</evidence>
<evidence type="ECO:0000313" key="4">
    <source>
        <dbReference type="Proteomes" id="UP000282185"/>
    </source>
</evidence>
<reference evidence="1 3" key="1">
    <citation type="submission" date="2018-07" db="EMBL/GenBank/DDBJ databases">
        <title>Brachybacterium saurashtrense DSM 23186 genome sequence.</title>
        <authorList>
            <person name="Guo L."/>
        </authorList>
    </citation>
    <scope>NUCLEOTIDE SEQUENCE [LARGE SCALE GENOMIC DNA]</scope>
    <source>
        <strain evidence="1 3">DSM 23186</strain>
    </source>
</reference>
<organism evidence="2 4">
    <name type="scientific">Brachybacterium saurashtrense</name>
    <dbReference type="NCBI Taxonomy" id="556288"/>
    <lineage>
        <taxon>Bacteria</taxon>
        <taxon>Bacillati</taxon>
        <taxon>Actinomycetota</taxon>
        <taxon>Actinomycetes</taxon>
        <taxon>Micrococcales</taxon>
        <taxon>Dermabacteraceae</taxon>
        <taxon>Brachybacterium</taxon>
    </lineage>
</organism>
<name>A0A345YJV2_9MICO</name>
<keyword evidence="3" id="KW-1185">Reference proteome</keyword>
<evidence type="ECO:0008006" key="5">
    <source>
        <dbReference type="Google" id="ProtNLM"/>
    </source>
</evidence>
<dbReference type="EMBL" id="QSWH01000007">
    <property type="protein sequence ID" value="RRR21476.1"/>
    <property type="molecule type" value="Genomic_DNA"/>
</dbReference>